<evidence type="ECO:0000313" key="2">
    <source>
        <dbReference type="EMBL" id="MFC0590710.1"/>
    </source>
</evidence>
<dbReference type="RefSeq" id="WP_379482159.1">
    <property type="nucleotide sequence ID" value="NZ_JBHLTL010000011.1"/>
</dbReference>
<evidence type="ECO:0000259" key="1">
    <source>
        <dbReference type="Pfam" id="PF07238"/>
    </source>
</evidence>
<dbReference type="Gene3D" id="2.40.10.220">
    <property type="entry name" value="predicted glycosyltransferase like domains"/>
    <property type="match status" value="1"/>
</dbReference>
<dbReference type="EMBL" id="JBHLTL010000011">
    <property type="protein sequence ID" value="MFC0590710.1"/>
    <property type="molecule type" value="Genomic_DNA"/>
</dbReference>
<name>A0ABV6PLK4_9SPHN</name>
<dbReference type="Pfam" id="PF07238">
    <property type="entry name" value="PilZ"/>
    <property type="match status" value="1"/>
</dbReference>
<protein>
    <submittedName>
        <fullName evidence="2">PilZ domain-containing protein</fullName>
    </submittedName>
</protein>
<gene>
    <name evidence="2" type="ORF">ACFFF7_14960</name>
</gene>
<dbReference type="SUPFAM" id="SSF141371">
    <property type="entry name" value="PilZ domain-like"/>
    <property type="match status" value="1"/>
</dbReference>
<reference evidence="2 3" key="1">
    <citation type="submission" date="2024-09" db="EMBL/GenBank/DDBJ databases">
        <authorList>
            <person name="Sun Q."/>
            <person name="Mori K."/>
        </authorList>
    </citation>
    <scope>NUCLEOTIDE SEQUENCE [LARGE SCALE GENOMIC DNA]</scope>
    <source>
        <strain evidence="2 3">NCAIM B.02537</strain>
    </source>
</reference>
<feature type="domain" description="PilZ" evidence="1">
    <location>
        <begin position="12"/>
        <end position="87"/>
    </location>
</feature>
<dbReference type="InterPro" id="IPR009875">
    <property type="entry name" value="PilZ_domain"/>
</dbReference>
<keyword evidence="3" id="KW-1185">Reference proteome</keyword>
<evidence type="ECO:0000313" key="3">
    <source>
        <dbReference type="Proteomes" id="UP001589943"/>
    </source>
</evidence>
<comment type="caution">
    <text evidence="2">The sequence shown here is derived from an EMBL/GenBank/DDBJ whole genome shotgun (WGS) entry which is preliminary data.</text>
</comment>
<organism evidence="2 3">
    <name type="scientific">Novosphingobium aquiterrae</name>
    <dbReference type="NCBI Taxonomy" id="624388"/>
    <lineage>
        <taxon>Bacteria</taxon>
        <taxon>Pseudomonadati</taxon>
        <taxon>Pseudomonadota</taxon>
        <taxon>Alphaproteobacteria</taxon>
        <taxon>Sphingomonadales</taxon>
        <taxon>Sphingomonadaceae</taxon>
        <taxon>Novosphingobium</taxon>
    </lineage>
</organism>
<proteinExistence type="predicted"/>
<dbReference type="Proteomes" id="UP001589943">
    <property type="component" value="Unassembled WGS sequence"/>
</dbReference>
<sequence length="126" mass="14515">MAKALAMIERGRRAQSRLRLRLPCRLITRSGDQKALLVDLSRTGARVHAEHLACERGDAVLRWFEMESFGQLVWARSGFCGIHFYDPVPEAWLRQSRLLNESACDFDDRQAARDMAREWVSGARRI</sequence>
<accession>A0ABV6PLK4</accession>